<organism evidence="3 4">
    <name type="scientific">Mytilus edulis</name>
    <name type="common">Blue mussel</name>
    <dbReference type="NCBI Taxonomy" id="6550"/>
    <lineage>
        <taxon>Eukaryota</taxon>
        <taxon>Metazoa</taxon>
        <taxon>Spiralia</taxon>
        <taxon>Lophotrochozoa</taxon>
        <taxon>Mollusca</taxon>
        <taxon>Bivalvia</taxon>
        <taxon>Autobranchia</taxon>
        <taxon>Pteriomorphia</taxon>
        <taxon>Mytilida</taxon>
        <taxon>Mytiloidea</taxon>
        <taxon>Mytilidae</taxon>
        <taxon>Mytilinae</taxon>
        <taxon>Mytilus</taxon>
    </lineage>
</organism>
<dbReference type="AlphaFoldDB" id="A0A8S3QMJ6"/>
<comment type="caution">
    <text evidence="3">The sequence shown here is derived from an EMBL/GenBank/DDBJ whole genome shotgun (WGS) entry which is preliminary data.</text>
</comment>
<name>A0A8S3QMJ6_MYTED</name>
<feature type="compositionally biased region" description="Polar residues" evidence="1">
    <location>
        <begin position="186"/>
        <end position="196"/>
    </location>
</feature>
<accession>A0A8S3QMJ6</accession>
<evidence type="ECO:0000256" key="1">
    <source>
        <dbReference type="SAM" id="MobiDB-lite"/>
    </source>
</evidence>
<keyword evidence="4" id="KW-1185">Reference proteome</keyword>
<sequence length="227" mass="26249">MNIHKVLYVVLFIVCEIETPGQDRISWNLLKKPAIFTKDVQLECKISTEFPCCNEFTRKWSRGKSYDLIVMNGVSLNTAKFKENLNISTNSSTLTIYKFSEYDVNIPYECSYGFDSASHILELTEEDFEYNSNVHQSSNIDDNTINSENDDTIDIQQQESVEMQERHKMKPILKTKVVQDVQQSDPLLQPSVNAENIITIEDVETHKKPKENGQKKKQMKKKNKESV</sequence>
<keyword evidence="2" id="KW-0732">Signal</keyword>
<feature type="compositionally biased region" description="Basic residues" evidence="1">
    <location>
        <begin position="215"/>
        <end position="227"/>
    </location>
</feature>
<protein>
    <submittedName>
        <fullName evidence="3">Uncharacterized protein</fullName>
    </submittedName>
</protein>
<evidence type="ECO:0000313" key="3">
    <source>
        <dbReference type="EMBL" id="CAG2195680.1"/>
    </source>
</evidence>
<feature type="compositionally biased region" description="Basic and acidic residues" evidence="1">
    <location>
        <begin position="203"/>
        <end position="214"/>
    </location>
</feature>
<feature type="region of interest" description="Disordered" evidence="1">
    <location>
        <begin position="186"/>
        <end position="227"/>
    </location>
</feature>
<evidence type="ECO:0000256" key="2">
    <source>
        <dbReference type="SAM" id="SignalP"/>
    </source>
</evidence>
<dbReference type="OrthoDB" id="10335623at2759"/>
<feature type="signal peptide" evidence="2">
    <location>
        <begin position="1"/>
        <end position="21"/>
    </location>
</feature>
<evidence type="ECO:0000313" key="4">
    <source>
        <dbReference type="Proteomes" id="UP000683360"/>
    </source>
</evidence>
<gene>
    <name evidence="3" type="ORF">MEDL_10604</name>
</gene>
<dbReference type="EMBL" id="CAJPWZ010000527">
    <property type="protein sequence ID" value="CAG2195680.1"/>
    <property type="molecule type" value="Genomic_DNA"/>
</dbReference>
<dbReference type="Proteomes" id="UP000683360">
    <property type="component" value="Unassembled WGS sequence"/>
</dbReference>
<reference evidence="3" key="1">
    <citation type="submission" date="2021-03" db="EMBL/GenBank/DDBJ databases">
        <authorList>
            <person name="Bekaert M."/>
        </authorList>
    </citation>
    <scope>NUCLEOTIDE SEQUENCE</scope>
</reference>
<proteinExistence type="predicted"/>
<feature type="chain" id="PRO_5035762527" evidence="2">
    <location>
        <begin position="22"/>
        <end position="227"/>
    </location>
</feature>